<name>Q0W7D2_METAR</name>
<dbReference type="Proteomes" id="UP000000663">
    <property type="component" value="Chromosome"/>
</dbReference>
<evidence type="ECO:0000256" key="4">
    <source>
        <dbReference type="ARBA" id="ARBA00022741"/>
    </source>
</evidence>
<feature type="domain" description="RIO-type" evidence="10">
    <location>
        <begin position="202"/>
        <end position="294"/>
    </location>
</feature>
<dbReference type="EC" id="2.7.11.1" evidence="1"/>
<dbReference type="GO" id="GO:0004674">
    <property type="term" value="F:protein serine/threonine kinase activity"/>
    <property type="evidence" value="ECO:0007669"/>
    <property type="project" value="UniProtKB-KW"/>
</dbReference>
<dbReference type="eggNOG" id="arCOG01190">
    <property type="taxonomic scope" value="Archaea"/>
</dbReference>
<feature type="transmembrane region" description="Helical" evidence="9">
    <location>
        <begin position="60"/>
        <end position="84"/>
    </location>
</feature>
<dbReference type="InterPro" id="IPR018934">
    <property type="entry name" value="RIO_dom"/>
</dbReference>
<keyword evidence="12" id="KW-1185">Reference proteome</keyword>
<keyword evidence="6" id="KW-0067">ATP-binding</keyword>
<keyword evidence="3" id="KW-0808">Transferase</keyword>
<keyword evidence="5 11" id="KW-0418">Kinase</keyword>
<evidence type="ECO:0000256" key="9">
    <source>
        <dbReference type="SAM" id="Phobius"/>
    </source>
</evidence>
<protein>
    <recommendedName>
        <fullName evidence="1">non-specific serine/threonine protein kinase</fullName>
        <ecNumber evidence="1">2.7.11.1</ecNumber>
    </recommendedName>
</protein>
<dbReference type="KEGG" id="rci:RCIX240"/>
<evidence type="ECO:0000256" key="3">
    <source>
        <dbReference type="ARBA" id="ARBA00022679"/>
    </source>
</evidence>
<evidence type="ECO:0000256" key="5">
    <source>
        <dbReference type="ARBA" id="ARBA00022777"/>
    </source>
</evidence>
<evidence type="ECO:0000256" key="2">
    <source>
        <dbReference type="ARBA" id="ARBA00022527"/>
    </source>
</evidence>
<dbReference type="Gene3D" id="1.10.510.10">
    <property type="entry name" value="Transferase(Phosphotransferase) domain 1"/>
    <property type="match status" value="1"/>
</dbReference>
<keyword evidence="9" id="KW-0472">Membrane</keyword>
<comment type="catalytic activity">
    <reaction evidence="8">
        <text>L-seryl-[protein] + ATP = O-phospho-L-seryl-[protein] + ADP + H(+)</text>
        <dbReference type="Rhea" id="RHEA:17989"/>
        <dbReference type="Rhea" id="RHEA-COMP:9863"/>
        <dbReference type="Rhea" id="RHEA-COMP:11604"/>
        <dbReference type="ChEBI" id="CHEBI:15378"/>
        <dbReference type="ChEBI" id="CHEBI:29999"/>
        <dbReference type="ChEBI" id="CHEBI:30616"/>
        <dbReference type="ChEBI" id="CHEBI:83421"/>
        <dbReference type="ChEBI" id="CHEBI:456216"/>
        <dbReference type="EC" id="2.7.11.1"/>
    </reaction>
</comment>
<dbReference type="InterPro" id="IPR011009">
    <property type="entry name" value="Kinase-like_dom_sf"/>
</dbReference>
<organism evidence="11 12">
    <name type="scientific">Methanocella arvoryzae (strain DSM 22066 / NBRC 105507 / MRE50)</name>
    <dbReference type="NCBI Taxonomy" id="351160"/>
    <lineage>
        <taxon>Archaea</taxon>
        <taxon>Methanobacteriati</taxon>
        <taxon>Methanobacteriota</taxon>
        <taxon>Stenosarchaea group</taxon>
        <taxon>Methanomicrobia</taxon>
        <taxon>Methanocellales</taxon>
        <taxon>Methanocellaceae</taxon>
        <taxon>Methanocella</taxon>
    </lineage>
</organism>
<evidence type="ECO:0000256" key="7">
    <source>
        <dbReference type="ARBA" id="ARBA00047899"/>
    </source>
</evidence>
<reference evidence="11 12" key="1">
    <citation type="journal article" date="2006" name="Science">
        <title>Genome of rice cluster I archaea -- the key methane producers in the rice rhizosphere.</title>
        <authorList>
            <person name="Erkel C."/>
            <person name="Kube M."/>
            <person name="Reinhardt R."/>
            <person name="Liesack W."/>
        </authorList>
    </citation>
    <scope>NUCLEOTIDE SEQUENCE [LARGE SCALE GENOMIC DNA]</scope>
    <source>
        <strain evidence="12">DSM 22066 / NBRC 105507 / MRE50</strain>
    </source>
</reference>
<evidence type="ECO:0000256" key="8">
    <source>
        <dbReference type="ARBA" id="ARBA00048679"/>
    </source>
</evidence>
<keyword evidence="2" id="KW-0723">Serine/threonine-protein kinase</keyword>
<keyword evidence="4" id="KW-0547">Nucleotide-binding</keyword>
<dbReference type="EMBL" id="AM114193">
    <property type="protein sequence ID" value="CAJ35711.1"/>
    <property type="molecule type" value="Genomic_DNA"/>
</dbReference>
<proteinExistence type="predicted"/>
<dbReference type="AlphaFoldDB" id="Q0W7D2"/>
<evidence type="ECO:0000256" key="1">
    <source>
        <dbReference type="ARBA" id="ARBA00012513"/>
    </source>
</evidence>
<dbReference type="SUPFAM" id="SSF56112">
    <property type="entry name" value="Protein kinase-like (PK-like)"/>
    <property type="match status" value="1"/>
</dbReference>
<comment type="catalytic activity">
    <reaction evidence="7">
        <text>L-threonyl-[protein] + ATP = O-phospho-L-threonyl-[protein] + ADP + H(+)</text>
        <dbReference type="Rhea" id="RHEA:46608"/>
        <dbReference type="Rhea" id="RHEA-COMP:11060"/>
        <dbReference type="Rhea" id="RHEA-COMP:11605"/>
        <dbReference type="ChEBI" id="CHEBI:15378"/>
        <dbReference type="ChEBI" id="CHEBI:30013"/>
        <dbReference type="ChEBI" id="CHEBI:30616"/>
        <dbReference type="ChEBI" id="CHEBI:61977"/>
        <dbReference type="ChEBI" id="CHEBI:456216"/>
        <dbReference type="EC" id="2.7.11.1"/>
    </reaction>
</comment>
<accession>Q0W7D2</accession>
<gene>
    <name evidence="11" type="ORF">RCIX240</name>
</gene>
<dbReference type="GO" id="GO:0005524">
    <property type="term" value="F:ATP binding"/>
    <property type="evidence" value="ECO:0007669"/>
    <property type="project" value="UniProtKB-KW"/>
</dbReference>
<dbReference type="Pfam" id="PF01163">
    <property type="entry name" value="RIO1"/>
    <property type="match status" value="1"/>
</dbReference>
<keyword evidence="9" id="KW-0812">Transmembrane</keyword>
<evidence type="ECO:0000313" key="11">
    <source>
        <dbReference type="EMBL" id="CAJ35711.1"/>
    </source>
</evidence>
<dbReference type="STRING" id="351160.RCIX240"/>
<evidence type="ECO:0000256" key="6">
    <source>
        <dbReference type="ARBA" id="ARBA00022840"/>
    </source>
</evidence>
<evidence type="ECO:0000259" key="10">
    <source>
        <dbReference type="Pfam" id="PF01163"/>
    </source>
</evidence>
<evidence type="ECO:0000313" key="12">
    <source>
        <dbReference type="Proteomes" id="UP000000663"/>
    </source>
</evidence>
<keyword evidence="9" id="KW-1133">Transmembrane helix</keyword>
<sequence>MAPPPLRGRLLNNTHIYFPDFISARFNRTRDEMIMTRMSAEQCEPKKVFIPAPDRLLRRIIYVVLMNRAVEAVLVSLIAIGFLLTSIIDGIIGTRVERQFIASLRSVSKDRLSPLRRAQIRYIFRCHYGLSRIGIKLAGGSYWLSIPCVVKGRREGRPVKYLAKIINDQSAVKHRYMTMLRNLGIIAGGAEMWFETYEDARDMASFERHCLSRLREEGVNAPAVLGMHQLNEDDYMLVTEFIEGRTLSDVAMGVEEISEVLAILKKMHDSKVIHGDIKLDNFLYSDGKIYLVDCLKIGHTALPVAQAFDLICALCSLCEKAPVDTVISLARSHFTENELLYAGTLLDIAVAKADIDLSPEKSRELRRELGNPV</sequence>